<name>A0A7W3JIW8_9MICO</name>
<reference evidence="2 4" key="2">
    <citation type="submission" date="2020-07" db="EMBL/GenBank/DDBJ databases">
        <title>Sequencing the genomes of 1000 actinobacteria strains.</title>
        <authorList>
            <person name="Klenk H.-P."/>
        </authorList>
    </citation>
    <scope>NUCLEOTIDE SEQUENCE [LARGE SCALE GENOMIC DNA]</scope>
    <source>
        <strain evidence="2 4">DSM 10309</strain>
    </source>
</reference>
<sequence>MGGLILVIYYPDAHGDSADRLRLLSTWDSGTPTSAIDARG</sequence>
<dbReference type="AlphaFoldDB" id="A0A7W3JIW8"/>
<proteinExistence type="predicted"/>
<dbReference type="Proteomes" id="UP000522688">
    <property type="component" value="Unassembled WGS sequence"/>
</dbReference>
<keyword evidence="3" id="KW-1185">Reference proteome</keyword>
<evidence type="ECO:0000313" key="1">
    <source>
        <dbReference type="EMBL" id="GEK83341.1"/>
    </source>
</evidence>
<gene>
    <name evidence="2" type="ORF">FB463_001945</name>
    <name evidence="1" type="ORF">FFA01_16500</name>
</gene>
<comment type="caution">
    <text evidence="2">The sequence shown here is derived from an EMBL/GenBank/DDBJ whole genome shotgun (WGS) entry which is preliminary data.</text>
</comment>
<evidence type="ECO:0000313" key="3">
    <source>
        <dbReference type="Proteomes" id="UP000321154"/>
    </source>
</evidence>
<evidence type="ECO:0000313" key="2">
    <source>
        <dbReference type="EMBL" id="MBA8813696.1"/>
    </source>
</evidence>
<reference evidence="1 3" key="1">
    <citation type="submission" date="2019-07" db="EMBL/GenBank/DDBJ databases">
        <title>Whole genome shotgun sequence of Frigoribacterium faeni NBRC 103066.</title>
        <authorList>
            <person name="Hosoyama A."/>
            <person name="Uohara A."/>
            <person name="Ohji S."/>
            <person name="Ichikawa N."/>
        </authorList>
    </citation>
    <scope>NUCLEOTIDE SEQUENCE [LARGE SCALE GENOMIC DNA]</scope>
    <source>
        <strain evidence="1 3">NBRC 103066</strain>
    </source>
</reference>
<dbReference type="EMBL" id="BJUV01000014">
    <property type="protein sequence ID" value="GEK83341.1"/>
    <property type="molecule type" value="Genomic_DNA"/>
</dbReference>
<dbReference type="RefSeq" id="WP_259394114.1">
    <property type="nucleotide sequence ID" value="NZ_BAAAHR010000008.1"/>
</dbReference>
<dbReference type="Proteomes" id="UP000321154">
    <property type="component" value="Unassembled WGS sequence"/>
</dbReference>
<protein>
    <submittedName>
        <fullName evidence="2">Uncharacterized protein</fullName>
    </submittedName>
</protein>
<dbReference type="EMBL" id="JACGWW010000002">
    <property type="protein sequence ID" value="MBA8813696.1"/>
    <property type="molecule type" value="Genomic_DNA"/>
</dbReference>
<evidence type="ECO:0000313" key="4">
    <source>
        <dbReference type="Proteomes" id="UP000522688"/>
    </source>
</evidence>
<accession>A0A7W3JIW8</accession>
<organism evidence="2 4">
    <name type="scientific">Frigoribacterium faeni</name>
    <dbReference type="NCBI Taxonomy" id="145483"/>
    <lineage>
        <taxon>Bacteria</taxon>
        <taxon>Bacillati</taxon>
        <taxon>Actinomycetota</taxon>
        <taxon>Actinomycetes</taxon>
        <taxon>Micrococcales</taxon>
        <taxon>Microbacteriaceae</taxon>
        <taxon>Frigoribacterium</taxon>
    </lineage>
</organism>